<protein>
    <submittedName>
        <fullName evidence="3">Putative Guanyl-specific ribonuclease Sa3</fullName>
    </submittedName>
</protein>
<dbReference type="InterPro" id="IPR000026">
    <property type="entry name" value="N1-like"/>
</dbReference>
<dbReference type="RefSeq" id="WP_016645540.1">
    <property type="nucleotide sequence ID" value="NZ_AOPZ01000527.1"/>
</dbReference>
<proteinExistence type="predicted"/>
<evidence type="ECO:0000313" key="3">
    <source>
        <dbReference type="EMBL" id="EPH39513.1"/>
    </source>
</evidence>
<evidence type="ECO:0000313" key="4">
    <source>
        <dbReference type="Proteomes" id="UP000014629"/>
    </source>
</evidence>
<dbReference type="AlphaFoldDB" id="S3Z8Q0"/>
<keyword evidence="2" id="KW-0378">Hydrolase</keyword>
<name>S3Z8Q0_9ACTN</name>
<evidence type="ECO:0000256" key="2">
    <source>
        <dbReference type="ARBA" id="ARBA00022801"/>
    </source>
</evidence>
<dbReference type="Gene3D" id="3.10.450.30">
    <property type="entry name" value="Microbial ribonucleases"/>
    <property type="match status" value="1"/>
</dbReference>
<dbReference type="InterPro" id="IPR016191">
    <property type="entry name" value="Ribonuclease/ribotoxin"/>
</dbReference>
<keyword evidence="4" id="KW-1185">Reference proteome</keyword>
<dbReference type="GO" id="GO:0003723">
    <property type="term" value="F:RNA binding"/>
    <property type="evidence" value="ECO:0007669"/>
    <property type="project" value="InterPro"/>
</dbReference>
<gene>
    <name evidence="3" type="ORF">STRAU_7434</name>
</gene>
<dbReference type="PROSITE" id="PS51257">
    <property type="entry name" value="PROKAR_LIPOPROTEIN"/>
    <property type="match status" value="1"/>
</dbReference>
<dbReference type="OrthoDB" id="5326845at2"/>
<dbReference type="PATRIC" id="fig|1286094.4.peg.7360"/>
<dbReference type="EMBL" id="AOPZ01000527">
    <property type="protein sequence ID" value="EPH39513.1"/>
    <property type="molecule type" value="Genomic_DNA"/>
</dbReference>
<evidence type="ECO:0000256" key="1">
    <source>
        <dbReference type="ARBA" id="ARBA00022722"/>
    </source>
</evidence>
<dbReference type="Pfam" id="PF00545">
    <property type="entry name" value="Ribonuclease"/>
    <property type="match status" value="1"/>
</dbReference>
<keyword evidence="1" id="KW-0540">Nuclease</keyword>
<comment type="caution">
    <text evidence="3">The sequence shown here is derived from an EMBL/GenBank/DDBJ whole genome shotgun (WGS) entry which is preliminary data.</text>
</comment>
<dbReference type="SUPFAM" id="SSF53933">
    <property type="entry name" value="Microbial ribonucleases"/>
    <property type="match status" value="1"/>
</dbReference>
<dbReference type="GO" id="GO:0004521">
    <property type="term" value="F:RNA endonuclease activity"/>
    <property type="evidence" value="ECO:0007669"/>
    <property type="project" value="InterPro"/>
</dbReference>
<organism evidence="3 4">
    <name type="scientific">Streptomyces aurantiacus JA 4570</name>
    <dbReference type="NCBI Taxonomy" id="1286094"/>
    <lineage>
        <taxon>Bacteria</taxon>
        <taxon>Bacillati</taxon>
        <taxon>Actinomycetota</taxon>
        <taxon>Actinomycetes</taxon>
        <taxon>Kitasatosporales</taxon>
        <taxon>Streptomycetaceae</taxon>
        <taxon>Streptomyces</taxon>
        <taxon>Streptomyces aurantiacus group</taxon>
    </lineage>
</organism>
<reference evidence="3 4" key="1">
    <citation type="submission" date="2013-02" db="EMBL/GenBank/DDBJ databases">
        <title>Draft Genome Sequence of Streptomyces aurantiacus, Which Produces Setomimycin.</title>
        <authorList>
            <person name="Gruening B.A."/>
            <person name="Praeg A."/>
            <person name="Erxleben A."/>
            <person name="Guenther S."/>
            <person name="Mueller M."/>
        </authorList>
    </citation>
    <scope>NUCLEOTIDE SEQUENCE [LARGE SCALE GENOMIC DNA]</scope>
    <source>
        <strain evidence="3 4">JA 4570</strain>
    </source>
</reference>
<accession>S3Z8Q0</accession>
<sequence length="135" mass="14977">MIFRSPGRLLGAVLICLAVLVTGCGSERQGATGDAASTPAWARGMETVQAGRLPAEARRTLRLIDEGGPFPYRKDGSVFGNFEGELPRETRGYYREYTVRTPGERDRGARRIVTGREGETYYTDDHYASFRAVLR</sequence>
<dbReference type="GO" id="GO:0016787">
    <property type="term" value="F:hydrolase activity"/>
    <property type="evidence" value="ECO:0007669"/>
    <property type="project" value="UniProtKB-KW"/>
</dbReference>
<dbReference type="Proteomes" id="UP000014629">
    <property type="component" value="Unassembled WGS sequence"/>
</dbReference>